<proteinExistence type="inferred from homology"/>
<dbReference type="PANTHER" id="PTHR43350">
    <property type="entry name" value="NAD-DEPENDENT ALCOHOL DEHYDROGENASE"/>
    <property type="match status" value="1"/>
</dbReference>
<evidence type="ECO:0000256" key="6">
    <source>
        <dbReference type="RuleBase" id="RU361277"/>
    </source>
</evidence>
<sequence>MRMAASVTAPREITAAVVREKGAFELTPAVLDPPRDDEVLVRVVAAGLCHTDLVVRDQVYPIPLPVVLGHEGAGVVEAVGRAVEKVAPGDHVAVSFLPCGRCRPCLDGSPAGCANFNDINFAGRRPDGSHALRLPDGGTLHDRFFGQSSFGTYAIAHERNTVKVRADAPLELLGPLGCGIQTGAGTVLRALRVGAGASFAVMGAGAVGLSAVMAARVAGATTIIAVDVVPSRLELARELGATHVINGREQDAVAEIRRVTGGGVDHALDTTGLPALIGQAVEALRQRGSAAVLGASRPDAKIELPANAFMQSCKTLMGVVEGDSVPDVLVPQLLDLYMQGRFPFDRLVRFYDFDQIAQAAADTESGAVVKPILRIG</sequence>
<accession>A0A543IGK5</accession>
<comment type="cofactor">
    <cofactor evidence="1 6">
        <name>Zn(2+)</name>
        <dbReference type="ChEBI" id="CHEBI:29105"/>
    </cofactor>
</comment>
<dbReference type="InterPro" id="IPR036291">
    <property type="entry name" value="NAD(P)-bd_dom_sf"/>
</dbReference>
<dbReference type="PROSITE" id="PS00059">
    <property type="entry name" value="ADH_ZINC"/>
    <property type="match status" value="1"/>
</dbReference>
<organism evidence="8 9">
    <name type="scientific">Actinomadura hallensis</name>
    <dbReference type="NCBI Taxonomy" id="337895"/>
    <lineage>
        <taxon>Bacteria</taxon>
        <taxon>Bacillati</taxon>
        <taxon>Actinomycetota</taxon>
        <taxon>Actinomycetes</taxon>
        <taxon>Streptosporangiales</taxon>
        <taxon>Thermomonosporaceae</taxon>
        <taxon>Actinomadura</taxon>
    </lineage>
</organism>
<keyword evidence="5" id="KW-0560">Oxidoreductase</keyword>
<dbReference type="InterPro" id="IPR002328">
    <property type="entry name" value="ADH_Zn_CS"/>
</dbReference>
<keyword evidence="9" id="KW-1185">Reference proteome</keyword>
<dbReference type="Proteomes" id="UP000316706">
    <property type="component" value="Unassembled WGS sequence"/>
</dbReference>
<dbReference type="FunFam" id="3.40.50.720:FF:000003">
    <property type="entry name" value="S-(hydroxymethyl)glutathione dehydrogenase"/>
    <property type="match status" value="1"/>
</dbReference>
<dbReference type="Pfam" id="PF08240">
    <property type="entry name" value="ADH_N"/>
    <property type="match status" value="1"/>
</dbReference>
<feature type="domain" description="Enoyl reductase (ER)" evidence="7">
    <location>
        <begin position="22"/>
        <end position="369"/>
    </location>
</feature>
<dbReference type="EMBL" id="VFPO01000001">
    <property type="protein sequence ID" value="TQM69712.1"/>
    <property type="molecule type" value="Genomic_DNA"/>
</dbReference>
<dbReference type="AlphaFoldDB" id="A0A543IGK5"/>
<dbReference type="GO" id="GO:0016491">
    <property type="term" value="F:oxidoreductase activity"/>
    <property type="evidence" value="ECO:0007669"/>
    <property type="project" value="UniProtKB-KW"/>
</dbReference>
<evidence type="ECO:0000256" key="1">
    <source>
        <dbReference type="ARBA" id="ARBA00001947"/>
    </source>
</evidence>
<evidence type="ECO:0000256" key="4">
    <source>
        <dbReference type="ARBA" id="ARBA00022833"/>
    </source>
</evidence>
<evidence type="ECO:0000256" key="2">
    <source>
        <dbReference type="ARBA" id="ARBA00008072"/>
    </source>
</evidence>
<keyword evidence="3 6" id="KW-0479">Metal-binding</keyword>
<evidence type="ECO:0000256" key="5">
    <source>
        <dbReference type="ARBA" id="ARBA00023002"/>
    </source>
</evidence>
<dbReference type="Pfam" id="PF00107">
    <property type="entry name" value="ADH_zinc_N"/>
    <property type="match status" value="1"/>
</dbReference>
<dbReference type="SMART" id="SM00829">
    <property type="entry name" value="PKS_ER"/>
    <property type="match status" value="1"/>
</dbReference>
<dbReference type="CDD" id="cd08278">
    <property type="entry name" value="benzyl_alcohol_DH"/>
    <property type="match status" value="1"/>
</dbReference>
<dbReference type="GO" id="GO:0008270">
    <property type="term" value="F:zinc ion binding"/>
    <property type="evidence" value="ECO:0007669"/>
    <property type="project" value="InterPro"/>
</dbReference>
<evidence type="ECO:0000313" key="8">
    <source>
        <dbReference type="EMBL" id="TQM69712.1"/>
    </source>
</evidence>
<dbReference type="Gene3D" id="3.40.50.720">
    <property type="entry name" value="NAD(P)-binding Rossmann-like Domain"/>
    <property type="match status" value="1"/>
</dbReference>
<comment type="similarity">
    <text evidence="2 6">Belongs to the zinc-containing alcohol dehydrogenase family.</text>
</comment>
<dbReference type="InterPro" id="IPR013154">
    <property type="entry name" value="ADH-like_N"/>
</dbReference>
<dbReference type="InterPro" id="IPR013149">
    <property type="entry name" value="ADH-like_C"/>
</dbReference>
<dbReference type="SUPFAM" id="SSF51735">
    <property type="entry name" value="NAD(P)-binding Rossmann-fold domains"/>
    <property type="match status" value="1"/>
</dbReference>
<evidence type="ECO:0000313" key="9">
    <source>
        <dbReference type="Proteomes" id="UP000316706"/>
    </source>
</evidence>
<evidence type="ECO:0000256" key="3">
    <source>
        <dbReference type="ARBA" id="ARBA00022723"/>
    </source>
</evidence>
<dbReference type="SUPFAM" id="SSF50129">
    <property type="entry name" value="GroES-like"/>
    <property type="match status" value="1"/>
</dbReference>
<name>A0A543IGK5_9ACTN</name>
<protein>
    <submittedName>
        <fullName evidence="8">Aryl-alcohol dehydrogenase</fullName>
    </submittedName>
</protein>
<evidence type="ECO:0000259" key="7">
    <source>
        <dbReference type="SMART" id="SM00829"/>
    </source>
</evidence>
<gene>
    <name evidence="8" type="ORF">FHX41_3419</name>
</gene>
<dbReference type="InterPro" id="IPR020843">
    <property type="entry name" value="ER"/>
</dbReference>
<comment type="caution">
    <text evidence="8">The sequence shown here is derived from an EMBL/GenBank/DDBJ whole genome shotgun (WGS) entry which is preliminary data.</text>
</comment>
<dbReference type="PANTHER" id="PTHR43350:SF17">
    <property type="entry name" value="NAD-DEPENDENT ALCOHOL DEHYDROGENASE"/>
    <property type="match status" value="1"/>
</dbReference>
<reference evidence="8 9" key="1">
    <citation type="submission" date="2019-06" db="EMBL/GenBank/DDBJ databases">
        <title>Sequencing the genomes of 1000 actinobacteria strains.</title>
        <authorList>
            <person name="Klenk H.-P."/>
        </authorList>
    </citation>
    <scope>NUCLEOTIDE SEQUENCE [LARGE SCALE GENOMIC DNA]</scope>
    <source>
        <strain evidence="8 9">DSM 45043</strain>
    </source>
</reference>
<dbReference type="Gene3D" id="3.90.180.10">
    <property type="entry name" value="Medium-chain alcohol dehydrogenases, catalytic domain"/>
    <property type="match status" value="1"/>
</dbReference>
<dbReference type="InterPro" id="IPR011032">
    <property type="entry name" value="GroES-like_sf"/>
</dbReference>
<keyword evidence="4 6" id="KW-0862">Zinc</keyword>